<dbReference type="InterPro" id="IPR043502">
    <property type="entry name" value="DNA/RNA_pol_sf"/>
</dbReference>
<dbReference type="SUPFAM" id="SSF56672">
    <property type="entry name" value="DNA/RNA polymerases"/>
    <property type="match status" value="1"/>
</dbReference>
<reference evidence="1 2" key="1">
    <citation type="submission" date="2021-06" db="EMBL/GenBank/DDBJ databases">
        <title>Caerostris darwini draft genome.</title>
        <authorList>
            <person name="Kono N."/>
            <person name="Arakawa K."/>
        </authorList>
    </citation>
    <scope>NUCLEOTIDE SEQUENCE [LARGE SCALE GENOMIC DNA]</scope>
</reference>
<dbReference type="GO" id="GO:0071897">
    <property type="term" value="P:DNA biosynthetic process"/>
    <property type="evidence" value="ECO:0007669"/>
    <property type="project" value="UniProtKB-ARBA"/>
</dbReference>
<sequence length="104" mass="11677">MQIASEDIYKTTIRTRGSHAYAILPSSTFQCFIYEVTRGLEEVHAFIDDIPIGSKTHEDHIALFQHLEHYGVTLKPSKCTLGASTLTLGFHVSGKRHWNFALSS</sequence>
<dbReference type="InterPro" id="IPR043128">
    <property type="entry name" value="Rev_trsase/Diguanyl_cyclase"/>
</dbReference>
<protein>
    <recommendedName>
        <fullName evidence="3">Reverse transcriptase domain-containing protein</fullName>
    </recommendedName>
</protein>
<proteinExistence type="predicted"/>
<name>A0AAV4QM60_9ARAC</name>
<comment type="caution">
    <text evidence="1">The sequence shown here is derived from an EMBL/GenBank/DDBJ whole genome shotgun (WGS) entry which is preliminary data.</text>
</comment>
<dbReference type="Gene3D" id="3.30.70.270">
    <property type="match status" value="1"/>
</dbReference>
<keyword evidence="2" id="KW-1185">Reference proteome</keyword>
<accession>A0AAV4QM60</accession>
<dbReference type="EMBL" id="BPLQ01004737">
    <property type="protein sequence ID" value="GIY10357.1"/>
    <property type="molecule type" value="Genomic_DNA"/>
</dbReference>
<evidence type="ECO:0000313" key="2">
    <source>
        <dbReference type="Proteomes" id="UP001054837"/>
    </source>
</evidence>
<evidence type="ECO:0000313" key="1">
    <source>
        <dbReference type="EMBL" id="GIY10357.1"/>
    </source>
</evidence>
<organism evidence="1 2">
    <name type="scientific">Caerostris darwini</name>
    <dbReference type="NCBI Taxonomy" id="1538125"/>
    <lineage>
        <taxon>Eukaryota</taxon>
        <taxon>Metazoa</taxon>
        <taxon>Ecdysozoa</taxon>
        <taxon>Arthropoda</taxon>
        <taxon>Chelicerata</taxon>
        <taxon>Arachnida</taxon>
        <taxon>Araneae</taxon>
        <taxon>Araneomorphae</taxon>
        <taxon>Entelegynae</taxon>
        <taxon>Araneoidea</taxon>
        <taxon>Araneidae</taxon>
        <taxon>Caerostris</taxon>
    </lineage>
</organism>
<evidence type="ECO:0008006" key="3">
    <source>
        <dbReference type="Google" id="ProtNLM"/>
    </source>
</evidence>
<gene>
    <name evidence="1" type="ORF">CDAR_44481</name>
</gene>
<dbReference type="Proteomes" id="UP001054837">
    <property type="component" value="Unassembled WGS sequence"/>
</dbReference>
<dbReference type="AlphaFoldDB" id="A0AAV4QM60"/>